<keyword evidence="4" id="KW-0804">Transcription</keyword>
<evidence type="ECO:0000256" key="3">
    <source>
        <dbReference type="ARBA" id="ARBA00023082"/>
    </source>
</evidence>
<dbReference type="AlphaFoldDB" id="A0A9X4H5V2"/>
<dbReference type="PANTHER" id="PTHR43133">
    <property type="entry name" value="RNA POLYMERASE ECF-TYPE SIGMA FACTO"/>
    <property type="match status" value="1"/>
</dbReference>
<dbReference type="PANTHER" id="PTHR43133:SF51">
    <property type="entry name" value="RNA POLYMERASE SIGMA FACTOR"/>
    <property type="match status" value="1"/>
</dbReference>
<gene>
    <name evidence="7" type="ORF">L7E55_06180</name>
</gene>
<evidence type="ECO:0000256" key="2">
    <source>
        <dbReference type="ARBA" id="ARBA00023015"/>
    </source>
</evidence>
<dbReference type="Gene3D" id="1.10.1740.10">
    <property type="match status" value="1"/>
</dbReference>
<comment type="similarity">
    <text evidence="1">Belongs to the sigma-70 factor family. ECF subfamily.</text>
</comment>
<organism evidence="7 8">
    <name type="scientific">Pelotomaculum isophthalicicum JI</name>
    <dbReference type="NCBI Taxonomy" id="947010"/>
    <lineage>
        <taxon>Bacteria</taxon>
        <taxon>Bacillati</taxon>
        <taxon>Bacillota</taxon>
        <taxon>Clostridia</taxon>
        <taxon>Eubacteriales</taxon>
        <taxon>Desulfotomaculaceae</taxon>
        <taxon>Pelotomaculum</taxon>
    </lineage>
</organism>
<evidence type="ECO:0000313" key="7">
    <source>
        <dbReference type="EMBL" id="MDF9407949.1"/>
    </source>
</evidence>
<sequence>MKVVMSERDLIRASQAGDSEAFSELTSQYLSYAFRIAFTVLQSQSDAEDLVQESFLVCFRRLAGFRMESSFKTWLTRIVMNLCYDYLRRKRREGAVLDKMADWDTAVTEDWTDKSDRSLELRDALRLLSDAHKTVLVMYYEMDLDIKTVAKILGIPVGTVKSRLANARAMLKEVLERG</sequence>
<dbReference type="InterPro" id="IPR013324">
    <property type="entry name" value="RNA_pol_sigma_r3/r4-like"/>
</dbReference>
<dbReference type="NCBIfam" id="TIGR02937">
    <property type="entry name" value="sigma70-ECF"/>
    <property type="match status" value="1"/>
</dbReference>
<dbReference type="InterPro" id="IPR039425">
    <property type="entry name" value="RNA_pol_sigma-70-like"/>
</dbReference>
<dbReference type="GO" id="GO:0003677">
    <property type="term" value="F:DNA binding"/>
    <property type="evidence" value="ECO:0007669"/>
    <property type="project" value="InterPro"/>
</dbReference>
<dbReference type="RefSeq" id="WP_277443205.1">
    <property type="nucleotide sequence ID" value="NZ_JAKOAV010000008.1"/>
</dbReference>
<keyword evidence="2" id="KW-0805">Transcription regulation</keyword>
<evidence type="ECO:0000256" key="1">
    <source>
        <dbReference type="ARBA" id="ARBA00010641"/>
    </source>
</evidence>
<name>A0A9X4H5V2_9FIRM</name>
<dbReference type="CDD" id="cd06171">
    <property type="entry name" value="Sigma70_r4"/>
    <property type="match status" value="1"/>
</dbReference>
<feature type="domain" description="RNA polymerase sigma-70 region 2" evidence="5">
    <location>
        <begin position="27"/>
        <end position="92"/>
    </location>
</feature>
<feature type="domain" description="RNA polymerase sigma factor 70 region 4 type 2" evidence="6">
    <location>
        <begin position="119"/>
        <end position="171"/>
    </location>
</feature>
<dbReference type="EMBL" id="JAKOAV010000008">
    <property type="protein sequence ID" value="MDF9407949.1"/>
    <property type="molecule type" value="Genomic_DNA"/>
</dbReference>
<protein>
    <submittedName>
        <fullName evidence="7">Sigma-70 family RNA polymerase sigma factor</fullName>
    </submittedName>
</protein>
<keyword evidence="3" id="KW-0731">Sigma factor</keyword>
<reference evidence="7" key="1">
    <citation type="submission" date="2022-02" db="EMBL/GenBank/DDBJ databases">
        <authorList>
            <person name="Leng L."/>
        </authorList>
    </citation>
    <scope>NUCLEOTIDE SEQUENCE</scope>
    <source>
        <strain evidence="7">JI</strain>
    </source>
</reference>
<keyword evidence="8" id="KW-1185">Reference proteome</keyword>
<dbReference type="GO" id="GO:0016987">
    <property type="term" value="F:sigma factor activity"/>
    <property type="evidence" value="ECO:0007669"/>
    <property type="project" value="UniProtKB-KW"/>
</dbReference>
<dbReference type="InterPro" id="IPR014284">
    <property type="entry name" value="RNA_pol_sigma-70_dom"/>
</dbReference>
<evidence type="ECO:0000256" key="4">
    <source>
        <dbReference type="ARBA" id="ARBA00023163"/>
    </source>
</evidence>
<dbReference type="InterPro" id="IPR013325">
    <property type="entry name" value="RNA_pol_sigma_r2"/>
</dbReference>
<comment type="caution">
    <text evidence="7">The sequence shown here is derived from an EMBL/GenBank/DDBJ whole genome shotgun (WGS) entry which is preliminary data.</text>
</comment>
<evidence type="ECO:0000259" key="5">
    <source>
        <dbReference type="Pfam" id="PF04542"/>
    </source>
</evidence>
<dbReference type="InterPro" id="IPR036388">
    <property type="entry name" value="WH-like_DNA-bd_sf"/>
</dbReference>
<dbReference type="InterPro" id="IPR007627">
    <property type="entry name" value="RNA_pol_sigma70_r2"/>
</dbReference>
<accession>A0A9X4H5V2</accession>
<dbReference type="SUPFAM" id="SSF88946">
    <property type="entry name" value="Sigma2 domain of RNA polymerase sigma factors"/>
    <property type="match status" value="1"/>
</dbReference>
<dbReference type="Gene3D" id="1.10.10.10">
    <property type="entry name" value="Winged helix-like DNA-binding domain superfamily/Winged helix DNA-binding domain"/>
    <property type="match status" value="1"/>
</dbReference>
<dbReference type="Pfam" id="PF08281">
    <property type="entry name" value="Sigma70_r4_2"/>
    <property type="match status" value="1"/>
</dbReference>
<dbReference type="SUPFAM" id="SSF88659">
    <property type="entry name" value="Sigma3 and sigma4 domains of RNA polymerase sigma factors"/>
    <property type="match status" value="1"/>
</dbReference>
<dbReference type="Proteomes" id="UP001154312">
    <property type="component" value="Unassembled WGS sequence"/>
</dbReference>
<evidence type="ECO:0000259" key="6">
    <source>
        <dbReference type="Pfam" id="PF08281"/>
    </source>
</evidence>
<dbReference type="GO" id="GO:0006352">
    <property type="term" value="P:DNA-templated transcription initiation"/>
    <property type="evidence" value="ECO:0007669"/>
    <property type="project" value="InterPro"/>
</dbReference>
<dbReference type="Pfam" id="PF04542">
    <property type="entry name" value="Sigma70_r2"/>
    <property type="match status" value="1"/>
</dbReference>
<dbReference type="InterPro" id="IPR013249">
    <property type="entry name" value="RNA_pol_sigma70_r4_t2"/>
</dbReference>
<evidence type="ECO:0000313" key="8">
    <source>
        <dbReference type="Proteomes" id="UP001154312"/>
    </source>
</evidence>
<proteinExistence type="inferred from homology"/>